<gene>
    <name evidence="4" type="ORF">FRX94_05400</name>
</gene>
<comment type="caution">
    <text evidence="4">The sequence shown here is derived from an EMBL/GenBank/DDBJ whole genome shotgun (WGS) entry which is preliminary data.</text>
</comment>
<name>A0A5C5UK81_9CORY</name>
<organism evidence="4 5">
    <name type="scientific">Corynebacterium canis</name>
    <dbReference type="NCBI Taxonomy" id="679663"/>
    <lineage>
        <taxon>Bacteria</taxon>
        <taxon>Bacillati</taxon>
        <taxon>Actinomycetota</taxon>
        <taxon>Actinomycetes</taxon>
        <taxon>Mycobacteriales</taxon>
        <taxon>Corynebacteriaceae</taxon>
        <taxon>Corynebacterium</taxon>
    </lineage>
</organism>
<dbReference type="SUPFAM" id="SSF50249">
    <property type="entry name" value="Nucleic acid-binding proteins"/>
    <property type="match status" value="1"/>
</dbReference>
<sequence length="191" mass="20589">MAQQTVTVTGHLVSDPLLKKISETGEIARFRLASSRRRLNQGTGRWESYDNLYIGVECWGQLARNVKSSLRGGMAVIATGTMVSSEWDDKDGNRQSRIVLKSTHIGVDLSRYTVNSLPTAPLQPVGDKRVKAPKAFDPEAEGGYDEDLTATSAIDPAPQPGASDPAPQPGTIDPAPQSEDEGQEVRVEVTS</sequence>
<dbReference type="RefSeq" id="WP_146324111.1">
    <property type="nucleotide sequence ID" value="NZ_BAABLR010000074.1"/>
</dbReference>
<dbReference type="Proteomes" id="UP000320791">
    <property type="component" value="Unassembled WGS sequence"/>
</dbReference>
<evidence type="ECO:0000256" key="3">
    <source>
        <dbReference type="SAM" id="MobiDB-lite"/>
    </source>
</evidence>
<dbReference type="GO" id="GO:0003697">
    <property type="term" value="F:single-stranded DNA binding"/>
    <property type="evidence" value="ECO:0007669"/>
    <property type="project" value="InterPro"/>
</dbReference>
<evidence type="ECO:0000313" key="5">
    <source>
        <dbReference type="Proteomes" id="UP000320791"/>
    </source>
</evidence>
<protein>
    <submittedName>
        <fullName evidence="4">Single-stranded DNA-binding protein</fullName>
    </submittedName>
</protein>
<dbReference type="Gene3D" id="2.40.50.140">
    <property type="entry name" value="Nucleic acid-binding proteins"/>
    <property type="match status" value="1"/>
</dbReference>
<dbReference type="InterPro" id="IPR000424">
    <property type="entry name" value="Primosome_PriB/ssb"/>
</dbReference>
<accession>A0A5C5UK81</accession>
<reference evidence="4 5" key="1">
    <citation type="submission" date="2019-08" db="EMBL/GenBank/DDBJ databases">
        <authorList>
            <person name="Lei W."/>
        </authorList>
    </citation>
    <scope>NUCLEOTIDE SEQUENCE [LARGE SCALE GENOMIC DNA]</scope>
    <source>
        <strain evidence="4 5">CCUG 58627</strain>
    </source>
</reference>
<evidence type="ECO:0000256" key="2">
    <source>
        <dbReference type="PROSITE-ProRule" id="PRU00252"/>
    </source>
</evidence>
<feature type="region of interest" description="Disordered" evidence="3">
    <location>
        <begin position="117"/>
        <end position="191"/>
    </location>
</feature>
<evidence type="ECO:0000313" key="4">
    <source>
        <dbReference type="EMBL" id="TWT26496.1"/>
    </source>
</evidence>
<proteinExistence type="predicted"/>
<keyword evidence="1 2" id="KW-0238">DNA-binding</keyword>
<keyword evidence="5" id="KW-1185">Reference proteome</keyword>
<evidence type="ECO:0000256" key="1">
    <source>
        <dbReference type="ARBA" id="ARBA00023125"/>
    </source>
</evidence>
<dbReference type="CDD" id="cd04496">
    <property type="entry name" value="SSB_OBF"/>
    <property type="match status" value="1"/>
</dbReference>
<feature type="compositionally biased region" description="Acidic residues" evidence="3">
    <location>
        <begin position="138"/>
        <end position="148"/>
    </location>
</feature>
<dbReference type="InterPro" id="IPR012340">
    <property type="entry name" value="NA-bd_OB-fold"/>
</dbReference>
<dbReference type="OrthoDB" id="4427276at2"/>
<dbReference type="PROSITE" id="PS50935">
    <property type="entry name" value="SSB"/>
    <property type="match status" value="1"/>
</dbReference>
<dbReference type="EMBL" id="VOHM01000009">
    <property type="protein sequence ID" value="TWT26496.1"/>
    <property type="molecule type" value="Genomic_DNA"/>
</dbReference>
<dbReference type="AlphaFoldDB" id="A0A5C5UK81"/>
<dbReference type="Pfam" id="PF00436">
    <property type="entry name" value="SSB"/>
    <property type="match status" value="1"/>
</dbReference>
<feature type="compositionally biased region" description="Basic and acidic residues" evidence="3">
    <location>
        <begin position="126"/>
        <end position="137"/>
    </location>
</feature>